<sequence>MNKLKLLYAVVKTLKSKEAITGILTAEVQKDQKKIFFLHNEFEKNLATRQVKAKIATELDYDGKAVKHESNNEFTLDRFCEHGHHPGRPFPSPGHGFRHGGFRGGLTRLSLLLSLLDALQATEQEDKSIQLTLNSADLPADLQTLLYEKLSGKHPHHRHHGLMNEFATVADPRFMVSIFIDKSHEIQKAVATLSGSGTDEHRQQHALAAKVELTFVW</sequence>
<dbReference type="RefSeq" id="WP_144351973.1">
    <property type="nucleotide sequence ID" value="NZ_CP036259.1"/>
</dbReference>
<reference evidence="1 2" key="1">
    <citation type="submission" date="2019-02" db="EMBL/GenBank/DDBJ databases">
        <title>Closed genome of Sporomusa termitida DSM 4440.</title>
        <authorList>
            <person name="Poehlein A."/>
            <person name="Daniel R."/>
        </authorList>
    </citation>
    <scope>NUCLEOTIDE SEQUENCE [LARGE SCALE GENOMIC DNA]</scope>
    <source>
        <strain evidence="1 2">DSM 4440</strain>
    </source>
</reference>
<dbReference type="AlphaFoldDB" id="A0A517DZ27"/>
<gene>
    <name evidence="1" type="ORF">SPTER_40270</name>
</gene>
<accession>A0A517DZ27</accession>
<dbReference type="EMBL" id="CP036259">
    <property type="protein sequence ID" value="QDR82599.1"/>
    <property type="molecule type" value="Genomic_DNA"/>
</dbReference>
<evidence type="ECO:0000313" key="2">
    <source>
        <dbReference type="Proteomes" id="UP000320776"/>
    </source>
</evidence>
<dbReference type="Proteomes" id="UP000320776">
    <property type="component" value="Chromosome"/>
</dbReference>
<proteinExistence type="predicted"/>
<name>A0A517DZ27_9FIRM</name>
<organism evidence="1 2">
    <name type="scientific">Sporomusa termitida</name>
    <dbReference type="NCBI Taxonomy" id="2377"/>
    <lineage>
        <taxon>Bacteria</taxon>
        <taxon>Bacillati</taxon>
        <taxon>Bacillota</taxon>
        <taxon>Negativicutes</taxon>
        <taxon>Selenomonadales</taxon>
        <taxon>Sporomusaceae</taxon>
        <taxon>Sporomusa</taxon>
    </lineage>
</organism>
<protein>
    <submittedName>
        <fullName evidence="1">Uncharacterized protein</fullName>
    </submittedName>
</protein>
<dbReference type="OrthoDB" id="1898447at2"/>
<keyword evidence="2" id="KW-1185">Reference proteome</keyword>
<evidence type="ECO:0000313" key="1">
    <source>
        <dbReference type="EMBL" id="QDR82599.1"/>
    </source>
</evidence>
<dbReference type="KEGG" id="sted:SPTER_40270"/>